<organism evidence="1 2">
    <name type="scientific">Prunus yedoensis var. nudiflora</name>
    <dbReference type="NCBI Taxonomy" id="2094558"/>
    <lineage>
        <taxon>Eukaryota</taxon>
        <taxon>Viridiplantae</taxon>
        <taxon>Streptophyta</taxon>
        <taxon>Embryophyta</taxon>
        <taxon>Tracheophyta</taxon>
        <taxon>Spermatophyta</taxon>
        <taxon>Magnoliopsida</taxon>
        <taxon>eudicotyledons</taxon>
        <taxon>Gunneridae</taxon>
        <taxon>Pentapetalae</taxon>
        <taxon>rosids</taxon>
        <taxon>fabids</taxon>
        <taxon>Rosales</taxon>
        <taxon>Rosaceae</taxon>
        <taxon>Amygdaloideae</taxon>
        <taxon>Amygdaleae</taxon>
        <taxon>Prunus</taxon>
    </lineage>
</organism>
<dbReference type="Proteomes" id="UP000250321">
    <property type="component" value="Unassembled WGS sequence"/>
</dbReference>
<reference evidence="1 2" key="1">
    <citation type="submission" date="2018-02" db="EMBL/GenBank/DDBJ databases">
        <title>Draft genome of wild Prunus yedoensis var. nudiflora.</title>
        <authorList>
            <person name="Baek S."/>
            <person name="Kim J.-H."/>
            <person name="Choi K."/>
            <person name="Kim G.-B."/>
            <person name="Cho A."/>
            <person name="Jang H."/>
            <person name="Shin C.-H."/>
            <person name="Yu H.-J."/>
            <person name="Mun J.-H."/>
        </authorList>
    </citation>
    <scope>NUCLEOTIDE SEQUENCE [LARGE SCALE GENOMIC DNA]</scope>
    <source>
        <strain evidence="2">cv. Jeju island</strain>
        <tissue evidence="1">Leaf</tissue>
    </source>
</reference>
<dbReference type="SUPFAM" id="SSF52058">
    <property type="entry name" value="L domain-like"/>
    <property type="match status" value="1"/>
</dbReference>
<dbReference type="InterPro" id="IPR050994">
    <property type="entry name" value="At_inactive_RLKs"/>
</dbReference>
<keyword evidence="2" id="KW-1185">Reference proteome</keyword>
<dbReference type="AlphaFoldDB" id="A0A314Y7L4"/>
<protein>
    <submittedName>
        <fullName evidence="1">Putative LRR receptor-like serine/threonine-protein kinase</fullName>
    </submittedName>
</protein>
<proteinExistence type="predicted"/>
<sequence length="102" mass="11151">MVLSLFLKPLACQQPNTDGFFVSQFLQKMGLSSSQLYNFSAPVCSWKGVFCDAKKENVIGLDVSRSELSGSIPDTTIGKLTKLQTLELSNNKSLVFLQICGV</sequence>
<keyword evidence="1" id="KW-0675">Receptor</keyword>
<gene>
    <name evidence="1" type="ORF">Pyn_13024</name>
</gene>
<keyword evidence="1" id="KW-0418">Kinase</keyword>
<dbReference type="EMBL" id="PJQY01001532">
    <property type="protein sequence ID" value="PQQ01757.1"/>
    <property type="molecule type" value="Genomic_DNA"/>
</dbReference>
<dbReference type="InterPro" id="IPR032675">
    <property type="entry name" value="LRR_dom_sf"/>
</dbReference>
<comment type="caution">
    <text evidence="1">The sequence shown here is derived from an EMBL/GenBank/DDBJ whole genome shotgun (WGS) entry which is preliminary data.</text>
</comment>
<evidence type="ECO:0000313" key="1">
    <source>
        <dbReference type="EMBL" id="PQQ01757.1"/>
    </source>
</evidence>
<dbReference type="GO" id="GO:0016301">
    <property type="term" value="F:kinase activity"/>
    <property type="evidence" value="ECO:0007669"/>
    <property type="project" value="UniProtKB-KW"/>
</dbReference>
<dbReference type="STRING" id="2094558.A0A314Y7L4"/>
<accession>A0A314Y7L4</accession>
<keyword evidence="1" id="KW-0808">Transferase</keyword>
<dbReference type="PANTHER" id="PTHR48010">
    <property type="entry name" value="OS05G0588300 PROTEIN"/>
    <property type="match status" value="1"/>
</dbReference>
<name>A0A314Y7L4_PRUYE</name>
<evidence type="ECO:0000313" key="2">
    <source>
        <dbReference type="Proteomes" id="UP000250321"/>
    </source>
</evidence>
<dbReference type="Gene3D" id="3.80.10.10">
    <property type="entry name" value="Ribonuclease Inhibitor"/>
    <property type="match status" value="1"/>
</dbReference>
<dbReference type="PANTHER" id="PTHR48010:SF96">
    <property type="entry name" value="OS05G0595800 PROTEIN"/>
    <property type="match status" value="1"/>
</dbReference>
<dbReference type="OrthoDB" id="1723878at2759"/>